<dbReference type="Proteomes" id="UP001140562">
    <property type="component" value="Unassembled WGS sequence"/>
</dbReference>
<name>A0A9W9BUJ2_9PLEO</name>
<evidence type="ECO:0000256" key="1">
    <source>
        <dbReference type="SAM" id="MobiDB-lite"/>
    </source>
</evidence>
<accession>A0A9W9BUJ2</accession>
<dbReference type="PANTHER" id="PTHR39474">
    <property type="entry name" value="UNNAMED PRODUCT"/>
    <property type="match status" value="1"/>
</dbReference>
<dbReference type="PANTHER" id="PTHR39474:SF1">
    <property type="entry name" value="FUNGAL SPECIFIC TRANSCRIPTION FACTOR"/>
    <property type="match status" value="1"/>
</dbReference>
<proteinExistence type="predicted"/>
<comment type="caution">
    <text evidence="2">The sequence shown here is derived from an EMBL/GenBank/DDBJ whole genome shotgun (WGS) entry which is preliminary data.</text>
</comment>
<evidence type="ECO:0008006" key="4">
    <source>
        <dbReference type="Google" id="ProtNLM"/>
    </source>
</evidence>
<gene>
    <name evidence="2" type="ORF">N0V87_010158</name>
</gene>
<keyword evidence="3" id="KW-1185">Reference proteome</keyword>
<dbReference type="OrthoDB" id="4590138at2759"/>
<evidence type="ECO:0000313" key="3">
    <source>
        <dbReference type="Proteomes" id="UP001140562"/>
    </source>
</evidence>
<evidence type="ECO:0000313" key="2">
    <source>
        <dbReference type="EMBL" id="KAJ4330273.1"/>
    </source>
</evidence>
<dbReference type="AlphaFoldDB" id="A0A9W9BUJ2"/>
<reference evidence="2" key="1">
    <citation type="submission" date="2022-10" db="EMBL/GenBank/DDBJ databases">
        <title>Tapping the CABI collections for fungal endophytes: first genome assemblies for Collariella, Neodidymelliopsis, Ascochyta clinopodiicola, Didymella pomorum, Didymosphaeria variabile, Neocosmospora piperis and Neocucurbitaria cava.</title>
        <authorList>
            <person name="Hill R."/>
        </authorList>
    </citation>
    <scope>NUCLEOTIDE SEQUENCE</scope>
    <source>
        <strain evidence="2">IMI 360193</strain>
    </source>
</reference>
<dbReference type="EMBL" id="JAPEUV010000211">
    <property type="protein sequence ID" value="KAJ4330273.1"/>
    <property type="molecule type" value="Genomic_DNA"/>
</dbReference>
<protein>
    <recommendedName>
        <fullName evidence="4">Fungal specific transcription factor</fullName>
    </recommendedName>
</protein>
<organism evidence="2 3">
    <name type="scientific">Didymella glomerata</name>
    <dbReference type="NCBI Taxonomy" id="749621"/>
    <lineage>
        <taxon>Eukaryota</taxon>
        <taxon>Fungi</taxon>
        <taxon>Dikarya</taxon>
        <taxon>Ascomycota</taxon>
        <taxon>Pezizomycotina</taxon>
        <taxon>Dothideomycetes</taxon>
        <taxon>Pleosporomycetidae</taxon>
        <taxon>Pleosporales</taxon>
        <taxon>Pleosporineae</taxon>
        <taxon>Didymellaceae</taxon>
        <taxon>Didymella</taxon>
    </lineage>
</organism>
<feature type="region of interest" description="Disordered" evidence="1">
    <location>
        <begin position="1"/>
        <end position="60"/>
    </location>
</feature>
<sequence>MASSAPEAASKHQSTQEQESQQHTPQSQASTEGPLPLPEPSADATRLNVNGSGVKLDHLGPLVVNKDGSLSRIANWDKMAEIERQNTLRILGKRNQLRLNSLKSEGEGK</sequence>
<feature type="compositionally biased region" description="Low complexity" evidence="1">
    <location>
        <begin position="12"/>
        <end position="28"/>
    </location>
</feature>